<dbReference type="PROSITE" id="PS50943">
    <property type="entry name" value="HTH_CROC1"/>
    <property type="match status" value="1"/>
</dbReference>
<reference evidence="2 3" key="1">
    <citation type="submission" date="2007-04" db="EMBL/GenBank/DDBJ databases">
        <authorList>
            <person name="Fulton L."/>
            <person name="Clifton S."/>
            <person name="Fulton B."/>
            <person name="Xu J."/>
            <person name="Minx P."/>
            <person name="Pepin K.H."/>
            <person name="Johnson M."/>
            <person name="Thiruvilangam P."/>
            <person name="Bhonagiri V."/>
            <person name="Nash W.E."/>
            <person name="Mardis E.R."/>
            <person name="Wilson R.K."/>
        </authorList>
    </citation>
    <scope>NUCLEOTIDE SEQUENCE [LARGE SCALE GENOMIC DNA]</scope>
    <source>
        <strain evidence="2 3">ATCC 29799</strain>
    </source>
</reference>
<dbReference type="GO" id="GO:0003677">
    <property type="term" value="F:DNA binding"/>
    <property type="evidence" value="ECO:0007669"/>
    <property type="project" value="InterPro"/>
</dbReference>
<dbReference type="AlphaFoldDB" id="A6NS10"/>
<dbReference type="eggNOG" id="COG1813">
    <property type="taxonomic scope" value="Bacteria"/>
</dbReference>
<dbReference type="Proteomes" id="UP000003639">
    <property type="component" value="Unassembled WGS sequence"/>
</dbReference>
<organism evidence="2 3">
    <name type="scientific">Pseudoflavonifractor capillosus ATCC 29799</name>
    <dbReference type="NCBI Taxonomy" id="411467"/>
    <lineage>
        <taxon>Bacteria</taxon>
        <taxon>Bacillati</taxon>
        <taxon>Bacillota</taxon>
        <taxon>Clostridia</taxon>
        <taxon>Eubacteriales</taxon>
        <taxon>Oscillospiraceae</taxon>
        <taxon>Pseudoflavonifractor</taxon>
    </lineage>
</organism>
<accession>A6NS10</accession>
<reference evidence="2 3" key="2">
    <citation type="submission" date="2007-06" db="EMBL/GenBank/DDBJ databases">
        <title>Draft genome sequence of Pseudoflavonifractor capillosus ATCC 29799.</title>
        <authorList>
            <person name="Sudarsanam P."/>
            <person name="Ley R."/>
            <person name="Guruge J."/>
            <person name="Turnbaugh P.J."/>
            <person name="Mahowald M."/>
            <person name="Liep D."/>
            <person name="Gordon J."/>
        </authorList>
    </citation>
    <scope>NUCLEOTIDE SEQUENCE [LARGE SCALE GENOMIC DNA]</scope>
    <source>
        <strain evidence="2 3">ATCC 29799</strain>
    </source>
</reference>
<proteinExistence type="predicted"/>
<dbReference type="SUPFAM" id="SSF47413">
    <property type="entry name" value="lambda repressor-like DNA-binding domains"/>
    <property type="match status" value="1"/>
</dbReference>
<keyword evidence="3" id="KW-1185">Reference proteome</keyword>
<evidence type="ECO:0000313" key="3">
    <source>
        <dbReference type="Proteomes" id="UP000003639"/>
    </source>
</evidence>
<evidence type="ECO:0000259" key="1">
    <source>
        <dbReference type="PROSITE" id="PS50943"/>
    </source>
</evidence>
<gene>
    <name evidence="2" type="ORF">BACCAP_00988</name>
</gene>
<protein>
    <recommendedName>
        <fullName evidence="1">HTH cro/C1-type domain-containing protein</fullName>
    </recommendedName>
</protein>
<sequence>MQKIYAILNLLYFVNSYQEVTRLLLFSEYLRDLLQAKKMTVSALSRLSGVERTALSKALTGQRVLPYDALDALIYHLRLTPGEGQRLRAYYDAQFEKEGIRRARGLVGKLFADLAELDFVTPAFEESQLLMDLPQCAAKRSIFSGVTNVQPLLRMVLAQELTRDDPQIALTVPPTDTFLSGELLRRYLDGRMSGEVRQIIAFDASGTAEDISLHNLECFCRILPICLLSRRTYYPYYYYDNTVAARYTDPFPYFLVTHSCVVCISEDGEQAMLLQGEDQVNCYRRHFQALLSRCYNLIQYTSDPVEILASYDGCTDSDGFYMVMDQPCFGRFYDESLIATQLRADPSFYDRLAQVARQRFAKLRTAEHFYTLFTRSGLERFAASGALDDFPTAFVLPFSPEQRRWLMTMLAERIRSGDVTGRILFPGVFPDYLSMTTSQRSGIGFFTTDRFPLQRGFCSVQLREPNLCRAFHQWLLHLPDGEEVLSGDETAAVLEELARTLT</sequence>
<dbReference type="STRING" id="411467.BACCAP_00988"/>
<evidence type="ECO:0000313" key="2">
    <source>
        <dbReference type="EMBL" id="EDN01048.1"/>
    </source>
</evidence>
<dbReference type="EMBL" id="AAXG02000007">
    <property type="protein sequence ID" value="EDN01048.1"/>
    <property type="molecule type" value="Genomic_DNA"/>
</dbReference>
<dbReference type="InterPro" id="IPR010982">
    <property type="entry name" value="Lambda_DNA-bd_dom_sf"/>
</dbReference>
<feature type="domain" description="HTH cro/C1-type" evidence="1">
    <location>
        <begin position="30"/>
        <end position="84"/>
    </location>
</feature>
<dbReference type="CDD" id="cd00093">
    <property type="entry name" value="HTH_XRE"/>
    <property type="match status" value="1"/>
</dbReference>
<name>A6NS10_9FIRM</name>
<dbReference type="InterPro" id="IPR001387">
    <property type="entry name" value="Cro/C1-type_HTH"/>
</dbReference>
<dbReference type="Pfam" id="PF13443">
    <property type="entry name" value="HTH_26"/>
    <property type="match status" value="1"/>
</dbReference>
<comment type="caution">
    <text evidence="2">The sequence shown here is derived from an EMBL/GenBank/DDBJ whole genome shotgun (WGS) entry which is preliminary data.</text>
</comment>